<feature type="chain" id="PRO_5046570470" description="Outer membrane protein beta-barrel domain-containing protein" evidence="1">
    <location>
        <begin position="21"/>
        <end position="225"/>
    </location>
</feature>
<gene>
    <name evidence="2" type="ORF">GCM10009430_17480</name>
</gene>
<dbReference type="Gene3D" id="2.40.160.20">
    <property type="match status" value="1"/>
</dbReference>
<keyword evidence="3" id="KW-1185">Reference proteome</keyword>
<keyword evidence="1" id="KW-0732">Signal</keyword>
<accession>A0ABP3TVL1</accession>
<sequence>MKTFILSILVALLGYSNTIAQDETTYGFNKGDFTIAGSINYSKRNSSSEFNSDIDSFSNEQKSSNLAIVPEIGYFISDHFMLGANLGYLNQYSESPTSFRNEESGYIVGISSKYFFTPQKRITLFSEISTSYTKLSGDNKSYNNQVLVATGERKTESLAIGLSPGINIFLNKRLSLTSKVGRIGYEKTKGNTVSLDNNSISSFENDRFVTSIGLDSVFFGVLYRI</sequence>
<dbReference type="SUPFAM" id="SSF56925">
    <property type="entry name" value="OMPA-like"/>
    <property type="match status" value="1"/>
</dbReference>
<evidence type="ECO:0008006" key="4">
    <source>
        <dbReference type="Google" id="ProtNLM"/>
    </source>
</evidence>
<comment type="caution">
    <text evidence="2">The sequence shown here is derived from an EMBL/GenBank/DDBJ whole genome shotgun (WGS) entry which is preliminary data.</text>
</comment>
<evidence type="ECO:0000313" key="2">
    <source>
        <dbReference type="EMBL" id="GAA0718847.1"/>
    </source>
</evidence>
<name>A0ABP3TVL1_9FLAO</name>
<feature type="signal peptide" evidence="1">
    <location>
        <begin position="1"/>
        <end position="20"/>
    </location>
</feature>
<dbReference type="Proteomes" id="UP001501758">
    <property type="component" value="Unassembled WGS sequence"/>
</dbReference>
<dbReference type="RefSeq" id="WP_343911938.1">
    <property type="nucleotide sequence ID" value="NZ_BAAAGE010000001.1"/>
</dbReference>
<reference evidence="3" key="1">
    <citation type="journal article" date="2019" name="Int. J. Syst. Evol. Microbiol.">
        <title>The Global Catalogue of Microorganisms (GCM) 10K type strain sequencing project: providing services to taxonomists for standard genome sequencing and annotation.</title>
        <authorList>
            <consortium name="The Broad Institute Genomics Platform"/>
            <consortium name="The Broad Institute Genome Sequencing Center for Infectious Disease"/>
            <person name="Wu L."/>
            <person name="Ma J."/>
        </authorList>
    </citation>
    <scope>NUCLEOTIDE SEQUENCE [LARGE SCALE GENOMIC DNA]</scope>
    <source>
        <strain evidence="3">JCM 15974</strain>
    </source>
</reference>
<protein>
    <recommendedName>
        <fullName evidence="4">Outer membrane protein beta-barrel domain-containing protein</fullName>
    </recommendedName>
</protein>
<dbReference type="InterPro" id="IPR011250">
    <property type="entry name" value="OMP/PagP_B-barrel"/>
</dbReference>
<evidence type="ECO:0000256" key="1">
    <source>
        <dbReference type="SAM" id="SignalP"/>
    </source>
</evidence>
<evidence type="ECO:0000313" key="3">
    <source>
        <dbReference type="Proteomes" id="UP001501758"/>
    </source>
</evidence>
<dbReference type="EMBL" id="BAAAGE010000001">
    <property type="protein sequence ID" value="GAA0718847.1"/>
    <property type="molecule type" value="Genomic_DNA"/>
</dbReference>
<organism evidence="2 3">
    <name type="scientific">Aquimarina litoralis</name>
    <dbReference type="NCBI Taxonomy" id="584605"/>
    <lineage>
        <taxon>Bacteria</taxon>
        <taxon>Pseudomonadati</taxon>
        <taxon>Bacteroidota</taxon>
        <taxon>Flavobacteriia</taxon>
        <taxon>Flavobacteriales</taxon>
        <taxon>Flavobacteriaceae</taxon>
        <taxon>Aquimarina</taxon>
    </lineage>
</organism>
<proteinExistence type="predicted"/>